<feature type="transmembrane region" description="Helical" evidence="6">
    <location>
        <begin position="5"/>
        <end position="25"/>
    </location>
</feature>
<dbReference type="Proteomes" id="UP000824017">
    <property type="component" value="Unassembled WGS sequence"/>
</dbReference>
<accession>A0A9D2DAY8</accession>
<organism evidence="7 8">
    <name type="scientific">Candidatus Mediterraneibacter stercorigallinarum</name>
    <dbReference type="NCBI Taxonomy" id="2838686"/>
    <lineage>
        <taxon>Bacteria</taxon>
        <taxon>Bacillati</taxon>
        <taxon>Bacillota</taxon>
        <taxon>Clostridia</taxon>
        <taxon>Lachnospirales</taxon>
        <taxon>Lachnospiraceae</taxon>
        <taxon>Mediterraneibacter</taxon>
    </lineage>
</organism>
<evidence type="ECO:0000256" key="1">
    <source>
        <dbReference type="ARBA" id="ARBA00004141"/>
    </source>
</evidence>
<comment type="subcellular location">
    <subcellularLocation>
        <location evidence="1">Membrane</location>
        <topology evidence="1">Multi-pass membrane protein</topology>
    </subcellularLocation>
</comment>
<feature type="transmembrane region" description="Helical" evidence="6">
    <location>
        <begin position="182"/>
        <end position="204"/>
    </location>
</feature>
<feature type="transmembrane region" description="Helical" evidence="6">
    <location>
        <begin position="70"/>
        <end position="92"/>
    </location>
</feature>
<evidence type="ECO:0000313" key="7">
    <source>
        <dbReference type="EMBL" id="HIZ13706.1"/>
    </source>
</evidence>
<comment type="similarity">
    <text evidence="5">Belongs to the FNT transporter (TC 1.A.16) family.</text>
</comment>
<keyword evidence="3 6" id="KW-1133">Transmembrane helix</keyword>
<evidence type="ECO:0000256" key="3">
    <source>
        <dbReference type="ARBA" id="ARBA00022989"/>
    </source>
</evidence>
<protein>
    <submittedName>
        <fullName evidence="7">Formate/nitrite transporter family protein</fullName>
    </submittedName>
</protein>
<feature type="transmembrane region" description="Helical" evidence="6">
    <location>
        <begin position="143"/>
        <end position="162"/>
    </location>
</feature>
<dbReference type="PANTHER" id="PTHR30520">
    <property type="entry name" value="FORMATE TRANSPORTER-RELATED"/>
    <property type="match status" value="1"/>
</dbReference>
<dbReference type="PANTHER" id="PTHR30520:SF6">
    <property type="entry name" value="FORMATE_NITRATE FAMILY TRANSPORTER (EUROFUNG)"/>
    <property type="match status" value="1"/>
</dbReference>
<dbReference type="AlphaFoldDB" id="A0A9D2DAY8"/>
<evidence type="ECO:0000313" key="8">
    <source>
        <dbReference type="Proteomes" id="UP000824017"/>
    </source>
</evidence>
<dbReference type="Pfam" id="PF01226">
    <property type="entry name" value="Form_Nir_trans"/>
    <property type="match status" value="1"/>
</dbReference>
<keyword evidence="4 6" id="KW-0472">Membrane</keyword>
<evidence type="ECO:0000256" key="5">
    <source>
        <dbReference type="ARBA" id="ARBA00049660"/>
    </source>
</evidence>
<proteinExistence type="inferred from homology"/>
<dbReference type="InterPro" id="IPR023271">
    <property type="entry name" value="Aquaporin-like"/>
</dbReference>
<evidence type="ECO:0000256" key="2">
    <source>
        <dbReference type="ARBA" id="ARBA00022692"/>
    </source>
</evidence>
<reference evidence="7" key="1">
    <citation type="journal article" date="2021" name="PeerJ">
        <title>Extensive microbial diversity within the chicken gut microbiome revealed by metagenomics and culture.</title>
        <authorList>
            <person name="Gilroy R."/>
            <person name="Ravi A."/>
            <person name="Getino M."/>
            <person name="Pursley I."/>
            <person name="Horton D.L."/>
            <person name="Alikhan N.F."/>
            <person name="Baker D."/>
            <person name="Gharbi K."/>
            <person name="Hall N."/>
            <person name="Watson M."/>
            <person name="Adriaenssens E.M."/>
            <person name="Foster-Nyarko E."/>
            <person name="Jarju S."/>
            <person name="Secka A."/>
            <person name="Antonio M."/>
            <person name="Oren A."/>
            <person name="Chaudhuri R.R."/>
            <person name="La Ragione R."/>
            <person name="Hildebrand F."/>
            <person name="Pallen M.J."/>
        </authorList>
    </citation>
    <scope>NUCLEOTIDE SEQUENCE</scope>
    <source>
        <strain evidence="7">ChiGjej1B1-13045</strain>
    </source>
</reference>
<reference evidence="7" key="2">
    <citation type="submission" date="2021-04" db="EMBL/GenBank/DDBJ databases">
        <authorList>
            <person name="Gilroy R."/>
        </authorList>
    </citation>
    <scope>NUCLEOTIDE SEQUENCE</scope>
    <source>
        <strain evidence="7">ChiGjej1B1-13045</strain>
    </source>
</reference>
<dbReference type="GO" id="GO:0005886">
    <property type="term" value="C:plasma membrane"/>
    <property type="evidence" value="ECO:0007669"/>
    <property type="project" value="TreeGrafter"/>
</dbReference>
<feature type="transmembrane region" description="Helical" evidence="6">
    <location>
        <begin position="112"/>
        <end position="131"/>
    </location>
</feature>
<evidence type="ECO:0000256" key="4">
    <source>
        <dbReference type="ARBA" id="ARBA00023136"/>
    </source>
</evidence>
<dbReference type="EMBL" id="DXCD01000189">
    <property type="protein sequence ID" value="HIZ13706.1"/>
    <property type="molecule type" value="Genomic_DNA"/>
</dbReference>
<dbReference type="InterPro" id="IPR000292">
    <property type="entry name" value="For/NO2_transpt"/>
</dbReference>
<evidence type="ECO:0000256" key="6">
    <source>
        <dbReference type="SAM" id="Phobius"/>
    </source>
</evidence>
<dbReference type="Gene3D" id="1.20.1080.10">
    <property type="entry name" value="Glycerol uptake facilitator protein"/>
    <property type="match status" value="1"/>
</dbReference>
<sequence>MMQKWISSVLAGVFISMGAMVYLSIPNALAGSLFFATGIFLVLNLHNMLFTRVCPLMIYDHQYNWGDVGIAWLGNGIGAFLSAAAVSFTRFGNTLAEAVAGIGETKLGDSPLSLFILGIFCAFFVAFAVLVGAKQRQGSFGQIFYVWLFITAFVFCGFEHIVADMFYISCYALNYGAQGPDVVKVLVCVTAGNIAGGLFIAWAVRELDRNREQALNAH</sequence>
<name>A0A9D2DAY8_9FIRM</name>
<gene>
    <name evidence="7" type="ORF">H9817_07260</name>
</gene>
<keyword evidence="2 6" id="KW-0812">Transmembrane</keyword>
<dbReference type="GO" id="GO:0015499">
    <property type="term" value="F:formate transmembrane transporter activity"/>
    <property type="evidence" value="ECO:0007669"/>
    <property type="project" value="TreeGrafter"/>
</dbReference>
<feature type="transmembrane region" description="Helical" evidence="6">
    <location>
        <begin position="31"/>
        <end position="50"/>
    </location>
</feature>
<comment type="caution">
    <text evidence="7">The sequence shown here is derived from an EMBL/GenBank/DDBJ whole genome shotgun (WGS) entry which is preliminary data.</text>
</comment>